<proteinExistence type="predicted"/>
<dbReference type="AlphaFoldDB" id="A0A0S4KU31"/>
<organism evidence="1 2">
    <name type="scientific">Candidatus Nitrospira inopinata</name>
    <dbReference type="NCBI Taxonomy" id="1715989"/>
    <lineage>
        <taxon>Bacteria</taxon>
        <taxon>Pseudomonadati</taxon>
        <taxon>Nitrospirota</taxon>
        <taxon>Nitrospiria</taxon>
        <taxon>Nitrospirales</taxon>
        <taxon>Nitrospiraceae</taxon>
        <taxon>Nitrospira</taxon>
    </lineage>
</organism>
<evidence type="ECO:0000313" key="2">
    <source>
        <dbReference type="Proteomes" id="UP000066284"/>
    </source>
</evidence>
<evidence type="ECO:0000313" key="1">
    <source>
        <dbReference type="EMBL" id="CUQ67939.1"/>
    </source>
</evidence>
<keyword evidence="2" id="KW-1185">Reference proteome</keyword>
<dbReference type="KEGG" id="nio:NITINOP_2967"/>
<dbReference type="Proteomes" id="UP000066284">
    <property type="component" value="Chromosome 1"/>
</dbReference>
<sequence>MSAMRTMRKLHALYDRVAFGVCLSALSAQKLWLNTRSRGEQKEQSHGYALDQLVGICDVGDLYLRC</sequence>
<dbReference type="STRING" id="1715989.NITINOP_2967"/>
<accession>A0A0S4KU31</accession>
<dbReference type="EMBL" id="LN885086">
    <property type="protein sequence ID" value="CUQ67939.1"/>
    <property type="molecule type" value="Genomic_DNA"/>
</dbReference>
<reference evidence="2" key="1">
    <citation type="submission" date="2015-09" db="EMBL/GenBank/DDBJ databases">
        <authorList>
            <person name="Daims H."/>
        </authorList>
    </citation>
    <scope>NUCLEOTIDE SEQUENCE [LARGE SCALE GENOMIC DNA]</scope>
</reference>
<name>A0A0S4KU31_9BACT</name>
<gene>
    <name evidence="1" type="ORF">NITINOP_2967</name>
</gene>
<protein>
    <submittedName>
        <fullName evidence="1">Uncharacterized protein</fullName>
    </submittedName>
</protein>